<dbReference type="GO" id="GO:0043565">
    <property type="term" value="F:sequence-specific DNA binding"/>
    <property type="evidence" value="ECO:0007669"/>
    <property type="project" value="InterPro"/>
</dbReference>
<dbReference type="HOGENOM" id="CLU_000445_87_4_0"/>
<dbReference type="Pfam" id="PF12833">
    <property type="entry name" value="HTH_18"/>
    <property type="match status" value="1"/>
</dbReference>
<dbReference type="FunCoup" id="Q01YV9">
    <property type="interactions" value="103"/>
</dbReference>
<dbReference type="SUPFAM" id="SSF46689">
    <property type="entry name" value="Homeodomain-like"/>
    <property type="match status" value="2"/>
</dbReference>
<dbReference type="PROSITE" id="PS00041">
    <property type="entry name" value="HTH_ARAC_FAMILY_1"/>
    <property type="match status" value="1"/>
</dbReference>
<dbReference type="STRING" id="234267.Acid_4192"/>
<dbReference type="PROSITE" id="PS01124">
    <property type="entry name" value="HTH_ARAC_FAMILY_2"/>
    <property type="match status" value="1"/>
</dbReference>
<dbReference type="eggNOG" id="COG2207">
    <property type="taxonomic scope" value="Bacteria"/>
</dbReference>
<reference evidence="6" key="1">
    <citation type="submission" date="2006-10" db="EMBL/GenBank/DDBJ databases">
        <title>Complete sequence of Solibacter usitatus Ellin6076.</title>
        <authorList>
            <consortium name="US DOE Joint Genome Institute"/>
            <person name="Copeland A."/>
            <person name="Lucas S."/>
            <person name="Lapidus A."/>
            <person name="Barry K."/>
            <person name="Detter J.C."/>
            <person name="Glavina del Rio T."/>
            <person name="Hammon N."/>
            <person name="Israni S."/>
            <person name="Dalin E."/>
            <person name="Tice H."/>
            <person name="Pitluck S."/>
            <person name="Thompson L.S."/>
            <person name="Brettin T."/>
            <person name="Bruce D."/>
            <person name="Han C."/>
            <person name="Tapia R."/>
            <person name="Gilna P."/>
            <person name="Schmutz J."/>
            <person name="Larimer F."/>
            <person name="Land M."/>
            <person name="Hauser L."/>
            <person name="Kyrpides N."/>
            <person name="Mikhailova N."/>
            <person name="Janssen P.H."/>
            <person name="Kuske C.R."/>
            <person name="Richardson P."/>
        </authorList>
    </citation>
    <scope>NUCLEOTIDE SEQUENCE</scope>
    <source>
        <strain evidence="6">Ellin6076</strain>
    </source>
</reference>
<keyword evidence="3" id="KW-0238">DNA-binding</keyword>
<dbReference type="PANTHER" id="PTHR11019:SF159">
    <property type="entry name" value="TRANSCRIPTIONAL REGULATOR-RELATED"/>
    <property type="match status" value="1"/>
</dbReference>
<protein>
    <submittedName>
        <fullName evidence="6">Transcriptional regulator, AraC family</fullName>
    </submittedName>
</protein>
<dbReference type="InterPro" id="IPR009057">
    <property type="entry name" value="Homeodomain-like_sf"/>
</dbReference>
<dbReference type="SMART" id="SM00342">
    <property type="entry name" value="HTH_ARAC"/>
    <property type="match status" value="1"/>
</dbReference>
<accession>Q01YV9</accession>
<feature type="domain" description="HTH araC/xylS-type" evidence="5">
    <location>
        <begin position="163"/>
        <end position="257"/>
    </location>
</feature>
<organism evidence="6">
    <name type="scientific">Solibacter usitatus (strain Ellin6076)</name>
    <dbReference type="NCBI Taxonomy" id="234267"/>
    <lineage>
        <taxon>Bacteria</taxon>
        <taxon>Pseudomonadati</taxon>
        <taxon>Acidobacteriota</taxon>
        <taxon>Terriglobia</taxon>
        <taxon>Bryobacterales</taxon>
        <taxon>Solibacteraceae</taxon>
        <taxon>Candidatus Solibacter</taxon>
    </lineage>
</organism>
<keyword evidence="2" id="KW-0805">Transcription regulation</keyword>
<evidence type="ECO:0000256" key="1">
    <source>
        <dbReference type="ARBA" id="ARBA00022491"/>
    </source>
</evidence>
<dbReference type="FunFam" id="1.10.10.60:FF:000132">
    <property type="entry name" value="AraC family transcriptional regulator"/>
    <property type="match status" value="1"/>
</dbReference>
<dbReference type="InterPro" id="IPR003313">
    <property type="entry name" value="AraC-bd"/>
</dbReference>
<keyword evidence="1" id="KW-0678">Repressor</keyword>
<dbReference type="SUPFAM" id="SSF51182">
    <property type="entry name" value="RmlC-like cupins"/>
    <property type="match status" value="1"/>
</dbReference>
<dbReference type="InterPro" id="IPR011051">
    <property type="entry name" value="RmlC_Cupin_sf"/>
</dbReference>
<proteinExistence type="predicted"/>
<dbReference type="OrthoDB" id="2039152at2"/>
<evidence type="ECO:0000259" key="5">
    <source>
        <dbReference type="PROSITE" id="PS01124"/>
    </source>
</evidence>
<sequence length="257" mass="28566">MSQARQQLLTVEQEPFLIVRSLATQYSSGYQMEEHEHPWRQLLYAISGSMTVYAGRWSWIIPPGKAVFIPADCRHSMRMWGQVAMRSLYFPAAWEVSAFASPECFVLSVTPLLRELILRVIEWAALDSRVPEHARLAALLVDEIACAPVTPLLLPLPIDARAAAVAQSVLASPARNDSLDDLARRHATGRRTLERLFRDETGMSFGMWRQQARLLHSVGALAEGKPVTEAALDAGYASLSAYIAAFKRTFGCTPGKR</sequence>
<dbReference type="InterPro" id="IPR018060">
    <property type="entry name" value="HTH_AraC"/>
</dbReference>
<dbReference type="Gene3D" id="1.10.10.60">
    <property type="entry name" value="Homeodomain-like"/>
    <property type="match status" value="1"/>
</dbReference>
<dbReference type="Pfam" id="PF02311">
    <property type="entry name" value="AraC_binding"/>
    <property type="match status" value="1"/>
</dbReference>
<evidence type="ECO:0000256" key="3">
    <source>
        <dbReference type="ARBA" id="ARBA00023125"/>
    </source>
</evidence>
<dbReference type="InParanoid" id="Q01YV9"/>
<dbReference type="GO" id="GO:0003700">
    <property type="term" value="F:DNA-binding transcription factor activity"/>
    <property type="evidence" value="ECO:0007669"/>
    <property type="project" value="InterPro"/>
</dbReference>
<dbReference type="PANTHER" id="PTHR11019">
    <property type="entry name" value="HTH-TYPE TRANSCRIPTIONAL REGULATOR NIMR"/>
    <property type="match status" value="1"/>
</dbReference>
<dbReference type="InterPro" id="IPR018062">
    <property type="entry name" value="HTH_AraC-typ_CS"/>
</dbReference>
<dbReference type="KEGG" id="sus:Acid_4192"/>
<gene>
    <name evidence="6" type="ordered locus">Acid_4192</name>
</gene>
<evidence type="ECO:0000256" key="2">
    <source>
        <dbReference type="ARBA" id="ARBA00023015"/>
    </source>
</evidence>
<dbReference type="eggNOG" id="COG1917">
    <property type="taxonomic scope" value="Bacteria"/>
</dbReference>
<name>Q01YV9_SOLUE</name>
<dbReference type="InterPro" id="IPR014710">
    <property type="entry name" value="RmlC-like_jellyroll"/>
</dbReference>
<dbReference type="Gene3D" id="2.60.120.10">
    <property type="entry name" value="Jelly Rolls"/>
    <property type="match status" value="1"/>
</dbReference>
<dbReference type="AlphaFoldDB" id="Q01YV9"/>
<dbReference type="CDD" id="cd06124">
    <property type="entry name" value="cupin_NimR-like_N"/>
    <property type="match status" value="1"/>
</dbReference>
<keyword evidence="4" id="KW-0804">Transcription</keyword>
<evidence type="ECO:0000313" key="6">
    <source>
        <dbReference type="EMBL" id="ABJ85156.1"/>
    </source>
</evidence>
<dbReference type="EMBL" id="CP000473">
    <property type="protein sequence ID" value="ABJ85156.1"/>
    <property type="molecule type" value="Genomic_DNA"/>
</dbReference>
<evidence type="ECO:0000256" key="4">
    <source>
        <dbReference type="ARBA" id="ARBA00023163"/>
    </source>
</evidence>